<dbReference type="Proteomes" id="UP000095286">
    <property type="component" value="Unplaced"/>
</dbReference>
<sequence>MKRLAHRIIIGAAGGGISDDGAMVAYDALSTIGSASTKAGNFNEVEWEDVVGMEEAKQILTETILWSSKYQELYKACPIRLGRAVLLHGASGSGKTYLMRALIKEANLFTITVNGPELLSKYIGSSEENVRKTFQKARQNKPSLIIFDEFDGLAPKRGHDSTGVTDRVVNQLLTEMDGVEGMDGVFVVGATTRIDLIDSALLRPGRFDHKVECVFPSQVSKNDMLQLKYVIFRMK</sequence>
<reference evidence="2" key="1">
    <citation type="submission" date="2016-11" db="UniProtKB">
        <authorList>
            <consortium name="WormBaseParasite"/>
        </authorList>
    </citation>
    <scope>IDENTIFICATION</scope>
    <source>
        <strain evidence="2">KR3021</strain>
    </source>
</reference>
<evidence type="ECO:0000313" key="1">
    <source>
        <dbReference type="Proteomes" id="UP000095286"/>
    </source>
</evidence>
<dbReference type="WBParaSite" id="RSKR_0001112100.1">
    <property type="protein sequence ID" value="RSKR_0001112100.1"/>
    <property type="gene ID" value="RSKR_0001112100"/>
</dbReference>
<protein>
    <submittedName>
        <fullName evidence="2">AAA domain-containing protein</fullName>
    </submittedName>
</protein>
<proteinExistence type="predicted"/>
<organism evidence="1 2">
    <name type="scientific">Rhabditophanes sp. KR3021</name>
    <dbReference type="NCBI Taxonomy" id="114890"/>
    <lineage>
        <taxon>Eukaryota</taxon>
        <taxon>Metazoa</taxon>
        <taxon>Ecdysozoa</taxon>
        <taxon>Nematoda</taxon>
        <taxon>Chromadorea</taxon>
        <taxon>Rhabditida</taxon>
        <taxon>Tylenchina</taxon>
        <taxon>Panagrolaimomorpha</taxon>
        <taxon>Strongyloidoidea</taxon>
        <taxon>Alloionematidae</taxon>
        <taxon>Rhabditophanes</taxon>
    </lineage>
</organism>
<accession>A0AC35UFC2</accession>
<evidence type="ECO:0000313" key="2">
    <source>
        <dbReference type="WBParaSite" id="RSKR_0001112100.1"/>
    </source>
</evidence>
<name>A0AC35UFC2_9BILA</name>